<protein>
    <submittedName>
        <fullName evidence="3">Uncharacterized protein</fullName>
    </submittedName>
</protein>
<keyword evidence="2" id="KW-0812">Transmembrane</keyword>
<feature type="transmembrane region" description="Helical" evidence="2">
    <location>
        <begin position="192"/>
        <end position="211"/>
    </location>
</feature>
<evidence type="ECO:0000256" key="1">
    <source>
        <dbReference type="SAM" id="Coils"/>
    </source>
</evidence>
<sequence length="260" mass="29107">MDRRKKAEDALEHLQNILQRMAEQLSPVSAVTFSLSRPGGKDPLWDASSAAQFCQEVIGLGRGRSRGCAEAVIEAKNHEIARLRDRLQYYEAVNQEMSQRNQEAIELARRQRQRRKVRRRWVVGCVGLSIAVGASLMAFSYLGGAHGGRHEPAPVAAAELPAEARSAFTFIPAMMPWPCSGKKQFQKNVSSIILFVAATTSPSCWLLRLHGRVRERERVRKPVETTPETLPNLVPSLLDTPGLTYRRLLRGRFLADLVLL</sequence>
<name>A0A7I8JF81_SPIIN</name>
<accession>A0A7I8JF81</accession>
<dbReference type="EMBL" id="LR743599">
    <property type="protein sequence ID" value="CAA2629595.1"/>
    <property type="molecule type" value="Genomic_DNA"/>
</dbReference>
<keyword evidence="2" id="KW-0472">Membrane</keyword>
<keyword evidence="4" id="KW-1185">Reference proteome</keyword>
<dbReference type="Proteomes" id="UP001189122">
    <property type="component" value="Unassembled WGS sequence"/>
</dbReference>
<evidence type="ECO:0000313" key="4">
    <source>
        <dbReference type="Proteomes" id="UP001189122"/>
    </source>
</evidence>
<keyword evidence="1" id="KW-0175">Coiled coil</keyword>
<organism evidence="3">
    <name type="scientific">Spirodela intermedia</name>
    <name type="common">Intermediate duckweed</name>
    <dbReference type="NCBI Taxonomy" id="51605"/>
    <lineage>
        <taxon>Eukaryota</taxon>
        <taxon>Viridiplantae</taxon>
        <taxon>Streptophyta</taxon>
        <taxon>Embryophyta</taxon>
        <taxon>Tracheophyta</taxon>
        <taxon>Spermatophyta</taxon>
        <taxon>Magnoliopsida</taxon>
        <taxon>Liliopsida</taxon>
        <taxon>Araceae</taxon>
        <taxon>Lemnoideae</taxon>
        <taxon>Spirodela</taxon>
    </lineage>
</organism>
<reference evidence="3 4" key="1">
    <citation type="submission" date="2019-12" db="EMBL/GenBank/DDBJ databases">
        <authorList>
            <person name="Scholz U."/>
            <person name="Mascher M."/>
            <person name="Fiebig A."/>
        </authorList>
    </citation>
    <scope>NUCLEOTIDE SEQUENCE</scope>
</reference>
<dbReference type="PANTHER" id="PTHR35490:SF3">
    <property type="entry name" value="(WILD MALAYSIAN BANANA) HYPOTHETICAL PROTEIN"/>
    <property type="match status" value="1"/>
</dbReference>
<dbReference type="EMBL" id="CACRZD030000012">
    <property type="protein sequence ID" value="CAA6668838.1"/>
    <property type="molecule type" value="Genomic_DNA"/>
</dbReference>
<gene>
    <name evidence="3" type="ORF">SI7747_12015233</name>
</gene>
<evidence type="ECO:0000256" key="2">
    <source>
        <dbReference type="SAM" id="Phobius"/>
    </source>
</evidence>
<feature type="transmembrane region" description="Helical" evidence="2">
    <location>
        <begin position="121"/>
        <end position="142"/>
    </location>
</feature>
<dbReference type="AlphaFoldDB" id="A0A7I8JF81"/>
<dbReference type="PANTHER" id="PTHR35490">
    <property type="entry name" value="BACTERIOPHAGE N4 ADSORPTION B PROTEIN"/>
    <property type="match status" value="1"/>
</dbReference>
<evidence type="ECO:0000313" key="3">
    <source>
        <dbReference type="EMBL" id="CAA2629595.1"/>
    </source>
</evidence>
<keyword evidence="2" id="KW-1133">Transmembrane helix</keyword>
<feature type="coiled-coil region" evidence="1">
    <location>
        <begin position="73"/>
        <end position="114"/>
    </location>
</feature>
<proteinExistence type="predicted"/>